<feature type="compositionally biased region" description="Pro residues" evidence="6">
    <location>
        <begin position="46"/>
        <end position="55"/>
    </location>
</feature>
<dbReference type="Proteomes" id="UP000026961">
    <property type="component" value="Chromosome 1"/>
</dbReference>
<dbReference type="Gene3D" id="1.10.287.110">
    <property type="entry name" value="DnaJ domain"/>
    <property type="match status" value="1"/>
</dbReference>
<evidence type="ECO:0000256" key="4">
    <source>
        <dbReference type="ARBA" id="ARBA00022989"/>
    </source>
</evidence>
<reference evidence="8" key="2">
    <citation type="submission" date="2015-04" db="UniProtKB">
        <authorList>
            <consortium name="EnsemblPlants"/>
        </authorList>
    </citation>
    <scope>IDENTIFICATION</scope>
</reference>
<reference evidence="8" key="3">
    <citation type="submission" date="2018-05" db="EMBL/GenBank/DDBJ databases">
        <title>OgluRS3 (Oryza glumaepatula Reference Sequence Version 3).</title>
        <authorList>
            <person name="Zhang J."/>
            <person name="Kudrna D."/>
            <person name="Lee S."/>
            <person name="Talag J."/>
            <person name="Welchert J."/>
            <person name="Wing R.A."/>
        </authorList>
    </citation>
    <scope>NUCLEOTIDE SEQUENCE [LARGE SCALE GENOMIC DNA]</scope>
</reference>
<feature type="compositionally biased region" description="Gly residues" evidence="6">
    <location>
        <begin position="93"/>
        <end position="103"/>
    </location>
</feature>
<dbReference type="InterPro" id="IPR051100">
    <property type="entry name" value="DnaJ_subfamily_B/C"/>
</dbReference>
<proteinExistence type="predicted"/>
<evidence type="ECO:0000256" key="2">
    <source>
        <dbReference type="ARBA" id="ARBA00022692"/>
    </source>
</evidence>
<dbReference type="GO" id="GO:0030544">
    <property type="term" value="F:Hsp70 protein binding"/>
    <property type="evidence" value="ECO:0007669"/>
    <property type="project" value="TreeGrafter"/>
</dbReference>
<keyword evidence="5" id="KW-0472">Membrane</keyword>
<evidence type="ECO:0000256" key="3">
    <source>
        <dbReference type="ARBA" id="ARBA00022824"/>
    </source>
</evidence>
<dbReference type="eggNOG" id="KOG0714">
    <property type="taxonomic scope" value="Eukaryota"/>
</dbReference>
<dbReference type="PROSITE" id="PS50076">
    <property type="entry name" value="DNAJ_2"/>
    <property type="match status" value="1"/>
</dbReference>
<dbReference type="CDD" id="cd06257">
    <property type="entry name" value="DnaJ"/>
    <property type="match status" value="1"/>
</dbReference>
<dbReference type="GO" id="GO:0071218">
    <property type="term" value="P:cellular response to misfolded protein"/>
    <property type="evidence" value="ECO:0007669"/>
    <property type="project" value="TreeGrafter"/>
</dbReference>
<dbReference type="AlphaFoldDB" id="A0A0D9YAG1"/>
<dbReference type="InterPro" id="IPR018253">
    <property type="entry name" value="DnaJ_domain_CS"/>
</dbReference>
<keyword evidence="3" id="KW-0256">Endoplasmic reticulum</keyword>
<dbReference type="PROSITE" id="PS00636">
    <property type="entry name" value="DNAJ_1"/>
    <property type="match status" value="1"/>
</dbReference>
<dbReference type="InterPro" id="IPR036869">
    <property type="entry name" value="J_dom_sf"/>
</dbReference>
<accession>A0A0D9YAG1</accession>
<dbReference type="PANTHER" id="PTHR43908:SF3">
    <property type="entry name" value="AT29763P-RELATED"/>
    <property type="match status" value="1"/>
</dbReference>
<evidence type="ECO:0000256" key="1">
    <source>
        <dbReference type="ARBA" id="ARBA00004389"/>
    </source>
</evidence>
<dbReference type="InterPro" id="IPR015399">
    <property type="entry name" value="DUF1977_DnaJ-like"/>
</dbReference>
<dbReference type="STRING" id="40148.A0A0D9YAG1"/>
<evidence type="ECO:0000313" key="9">
    <source>
        <dbReference type="Proteomes" id="UP000026961"/>
    </source>
</evidence>
<reference evidence="8" key="1">
    <citation type="submission" date="2013-08" db="EMBL/GenBank/DDBJ databases">
        <title>Oryza genome evolution.</title>
        <authorList>
            <person name="Wing R.A."/>
            <person name="Panaud O."/>
            <person name="Oliveira A.C."/>
        </authorList>
    </citation>
    <scope>NUCLEOTIDE SEQUENCE</scope>
</reference>
<dbReference type="HOGENOM" id="CLU_043579_4_0_1"/>
<dbReference type="Pfam" id="PF09320">
    <property type="entry name" value="DUF1977"/>
    <property type="match status" value="1"/>
</dbReference>
<feature type="compositionally biased region" description="Basic and acidic residues" evidence="6">
    <location>
        <begin position="61"/>
        <end position="76"/>
    </location>
</feature>
<evidence type="ECO:0000259" key="7">
    <source>
        <dbReference type="PROSITE" id="PS50076"/>
    </source>
</evidence>
<protein>
    <recommendedName>
        <fullName evidence="7">J domain-containing protein</fullName>
    </recommendedName>
</protein>
<dbReference type="EnsemblPlants" id="OGLUM01G23030.1">
    <property type="protein sequence ID" value="OGLUM01G23030.1"/>
    <property type="gene ID" value="OGLUM01G23030"/>
</dbReference>
<feature type="compositionally biased region" description="Low complexity" evidence="6">
    <location>
        <begin position="150"/>
        <end position="168"/>
    </location>
</feature>
<comment type="subcellular location">
    <subcellularLocation>
        <location evidence="1">Endoplasmic reticulum membrane</location>
        <topology evidence="1">Single-pass membrane protein</topology>
    </subcellularLocation>
</comment>
<keyword evidence="9" id="KW-1185">Reference proteome</keyword>
<evidence type="ECO:0000256" key="5">
    <source>
        <dbReference type="ARBA" id="ARBA00023136"/>
    </source>
</evidence>
<dbReference type="PRINTS" id="PR00625">
    <property type="entry name" value="JDOMAIN"/>
</dbReference>
<keyword evidence="4" id="KW-1133">Transmembrane helix</keyword>
<dbReference type="FunFam" id="1.10.287.110:FF:000065">
    <property type="entry name" value="Chaperone protein dnaJ 49"/>
    <property type="match status" value="1"/>
</dbReference>
<feature type="compositionally biased region" description="Basic and acidic residues" evidence="6">
    <location>
        <begin position="1"/>
        <end position="10"/>
    </location>
</feature>
<feature type="compositionally biased region" description="Gly residues" evidence="6">
    <location>
        <begin position="77"/>
        <end position="86"/>
    </location>
</feature>
<dbReference type="InterPro" id="IPR001623">
    <property type="entry name" value="DnaJ_domain"/>
</dbReference>
<evidence type="ECO:0000313" key="8">
    <source>
        <dbReference type="EnsemblPlants" id="OGLUM01G23030.1"/>
    </source>
</evidence>
<evidence type="ECO:0000256" key="6">
    <source>
        <dbReference type="SAM" id="MobiDB-lite"/>
    </source>
</evidence>
<feature type="domain" description="J" evidence="7">
    <location>
        <begin position="232"/>
        <end position="296"/>
    </location>
</feature>
<dbReference type="PANTHER" id="PTHR43908">
    <property type="entry name" value="AT29763P-RELATED"/>
    <property type="match status" value="1"/>
</dbReference>
<dbReference type="Gramene" id="OGLUM01G23030.1">
    <property type="protein sequence ID" value="OGLUM01G23030.1"/>
    <property type="gene ID" value="OGLUM01G23030"/>
</dbReference>
<keyword evidence="2" id="KW-0812">Transmembrane</keyword>
<dbReference type="GO" id="GO:0005789">
    <property type="term" value="C:endoplasmic reticulum membrane"/>
    <property type="evidence" value="ECO:0007669"/>
    <property type="project" value="UniProtKB-SubCell"/>
</dbReference>
<dbReference type="Pfam" id="PF00226">
    <property type="entry name" value="DnaJ"/>
    <property type="match status" value="1"/>
</dbReference>
<sequence>MEPSLREAKQDGVVGNIDSARGGRRVAVSSHLPPPPLFFLPSHGDSPPPPTPTPIRSPLQLRRDWIWGRSRSDRGPSHGGGGGGGDSPSRGQICGGCAGGGAMEGNKDDAVKCLRIGKAAADVGDSARAVKFLSKAKRLDPTLPIDHLLDPLLNQDDPPSSSASSSSPQAPPPPPPRSSAAAASAEEATGSDGLRERKQKGKKKEEDESAGERSYTSEQLEVVRQVKKHTRDYYQILGLEKDCTVEDVRKAYRKLSLKVHPDKNKAPGAEDAFKAVSKAFQCLSDAESRKRYDLVGSDEPVTYNRRAASTARAYNGFYEDEFDPDEIFRNFFFGGMAPATTRQFGQFGTFHFRTGGMHHGHGAQNSGGSTLRMLIQLLPVLLLLLLNFLPSSEPVYSLSRSYPYEHKFQTTRGVTYYVKLPNFEEQYPHQSTERATLERHVERDYFSILSQNCRVEVQRRHWGLSYETPHCDMLRKFEATAQHTRTLAMV</sequence>
<dbReference type="SUPFAM" id="SSF46565">
    <property type="entry name" value="Chaperone J-domain"/>
    <property type="match status" value="1"/>
</dbReference>
<feature type="region of interest" description="Disordered" evidence="6">
    <location>
        <begin position="147"/>
        <end position="218"/>
    </location>
</feature>
<name>A0A0D9YAG1_9ORYZ</name>
<feature type="region of interest" description="Disordered" evidence="6">
    <location>
        <begin position="1"/>
        <end position="106"/>
    </location>
</feature>
<organism evidence="8">
    <name type="scientific">Oryza glumipatula</name>
    <dbReference type="NCBI Taxonomy" id="40148"/>
    <lineage>
        <taxon>Eukaryota</taxon>
        <taxon>Viridiplantae</taxon>
        <taxon>Streptophyta</taxon>
        <taxon>Embryophyta</taxon>
        <taxon>Tracheophyta</taxon>
        <taxon>Spermatophyta</taxon>
        <taxon>Magnoliopsida</taxon>
        <taxon>Liliopsida</taxon>
        <taxon>Poales</taxon>
        <taxon>Poaceae</taxon>
        <taxon>BOP clade</taxon>
        <taxon>Oryzoideae</taxon>
        <taxon>Oryzeae</taxon>
        <taxon>Oryzinae</taxon>
        <taxon>Oryza</taxon>
    </lineage>
</organism>
<dbReference type="SMART" id="SM00271">
    <property type="entry name" value="DnaJ"/>
    <property type="match status" value="1"/>
</dbReference>